<dbReference type="GO" id="GO:0048364">
    <property type="term" value="P:root development"/>
    <property type="evidence" value="ECO:0007669"/>
    <property type="project" value="InterPro"/>
</dbReference>
<organism evidence="1 2">
    <name type="scientific">Citrus unshiu</name>
    <name type="common">Satsuma mandarin</name>
    <name type="synonym">Citrus nobilis var. unshiu</name>
    <dbReference type="NCBI Taxonomy" id="55188"/>
    <lineage>
        <taxon>Eukaryota</taxon>
        <taxon>Viridiplantae</taxon>
        <taxon>Streptophyta</taxon>
        <taxon>Embryophyta</taxon>
        <taxon>Tracheophyta</taxon>
        <taxon>Spermatophyta</taxon>
        <taxon>Magnoliopsida</taxon>
        <taxon>eudicotyledons</taxon>
        <taxon>Gunneridae</taxon>
        <taxon>Pentapetalae</taxon>
        <taxon>rosids</taxon>
        <taxon>malvids</taxon>
        <taxon>Sapindales</taxon>
        <taxon>Rutaceae</taxon>
        <taxon>Aurantioideae</taxon>
        <taxon>Citrus</taxon>
    </lineage>
</organism>
<name>A0A2H5PXP3_CITUN</name>
<dbReference type="EMBL" id="BDQV01000154">
    <property type="protein sequence ID" value="GAY57123.1"/>
    <property type="molecule type" value="Genomic_DNA"/>
</dbReference>
<dbReference type="PANTHER" id="PTHR33070:SF49">
    <property type="entry name" value="OS06G0725500 PROTEIN"/>
    <property type="match status" value="1"/>
</dbReference>
<proteinExistence type="predicted"/>
<dbReference type="InterPro" id="IPR004320">
    <property type="entry name" value="BPS1_pln"/>
</dbReference>
<dbReference type="STRING" id="55188.A0A2H5PXP3"/>
<dbReference type="PANTHER" id="PTHR33070">
    <property type="entry name" value="OS06G0725500 PROTEIN"/>
    <property type="match status" value="1"/>
</dbReference>
<reference evidence="1 2" key="1">
    <citation type="journal article" date="2017" name="Front. Genet.">
        <title>Draft sequencing of the heterozygous diploid genome of Satsuma (Citrus unshiu Marc.) using a hybrid assembly approach.</title>
        <authorList>
            <person name="Shimizu T."/>
            <person name="Tanizawa Y."/>
            <person name="Mochizuki T."/>
            <person name="Nagasaki H."/>
            <person name="Yoshioka T."/>
            <person name="Toyoda A."/>
            <person name="Fujiyama A."/>
            <person name="Kaminuma E."/>
            <person name="Nakamura Y."/>
        </authorList>
    </citation>
    <scope>NUCLEOTIDE SEQUENCE [LARGE SCALE GENOMIC DNA]</scope>
    <source>
        <strain evidence="2">cv. Miyagawa wase</strain>
    </source>
</reference>
<protein>
    <submittedName>
        <fullName evidence="1">Uncharacterized protein</fullName>
    </submittedName>
</protein>
<evidence type="ECO:0000313" key="2">
    <source>
        <dbReference type="Proteomes" id="UP000236630"/>
    </source>
</evidence>
<accession>A0A2H5PXP3</accession>
<dbReference type="Pfam" id="PF03087">
    <property type="entry name" value="BPS1"/>
    <property type="match status" value="1"/>
</dbReference>
<dbReference type="Proteomes" id="UP000236630">
    <property type="component" value="Unassembled WGS sequence"/>
</dbReference>
<dbReference type="AlphaFoldDB" id="A0A2H5PXP3"/>
<keyword evidence="2" id="KW-1185">Reference proteome</keyword>
<gene>
    <name evidence="1" type="ORF">CUMW_177020</name>
</gene>
<sequence length="159" mass="18064">MNPSVNPAENLQSSVNRVKRDLLEWVETLLEDFLRFVDVFGIFQTSVMTLKEEQFAAKVAIRKKDDEKIASYLKSRKRLAKEMLKLVSAIRCIGQYQVPPPMLASVVDSELAGVVTDAVRVKFLHHHLILVRDQVAVFSFSTPKAEKKKTLQPITGQLR</sequence>
<comment type="caution">
    <text evidence="1">The sequence shown here is derived from an EMBL/GenBank/DDBJ whole genome shotgun (WGS) entry which is preliminary data.</text>
</comment>
<evidence type="ECO:0000313" key="1">
    <source>
        <dbReference type="EMBL" id="GAY57123.1"/>
    </source>
</evidence>
<dbReference type="GO" id="GO:0048367">
    <property type="term" value="P:shoot system development"/>
    <property type="evidence" value="ECO:0007669"/>
    <property type="project" value="InterPro"/>
</dbReference>